<keyword evidence="2 5" id="KW-0479">Metal-binding</keyword>
<evidence type="ECO:0000259" key="6">
    <source>
        <dbReference type="Pfam" id="PF08768"/>
    </source>
</evidence>
<dbReference type="HAMAP" id="MF_01297">
    <property type="entry name" value="nitrobindin"/>
    <property type="match status" value="1"/>
</dbReference>
<dbReference type="Gene3D" id="2.40.128.20">
    <property type="match status" value="1"/>
</dbReference>
<dbReference type="InterPro" id="IPR023393">
    <property type="entry name" value="START-like_dom_sf"/>
</dbReference>
<dbReference type="Proteomes" id="UP000182227">
    <property type="component" value="Unassembled WGS sequence"/>
</dbReference>
<name>A0A0U1CVE9_9MYCO</name>
<accession>A0A0U1CVE9</accession>
<sequence length="318" mass="33909">MGGRFQLEGNASGELLTCEPPRSFTTTWESMGATSWVEVTITEAGENRATFTLDHIMHVDDDDEFWLQFGPGATGVGWDSGLLGLAGYLSGGDRITPEEGAAWAAGEEGREFMTAASELWYQADLAAGEDPGQARAAADRTAAAYTGADPASPYPVGVPDLHPNLTALAPLLGTWAGPGAGEYPTIESFEYLEEITFDHVGKPFLSYSQRTKARDDGRPLHAETGYLRAPEPGRVEWVLAHPTGITEIQEGTVRADGARIDMELTATTIGLTASAKNVAALSRSIQVDGDKLTYSLQMGAVGRPLQHHLSATLTRKTA</sequence>
<gene>
    <name evidence="7" type="ORF">BN970_00228</name>
</gene>
<dbReference type="InterPro" id="IPR022939">
    <property type="entry name" value="Nb(III)_bact/plant"/>
</dbReference>
<comment type="catalytic activity">
    <reaction evidence="5">
        <text>peroxynitrite = nitrate</text>
        <dbReference type="Rhea" id="RHEA:63116"/>
        <dbReference type="ChEBI" id="CHEBI:17632"/>
        <dbReference type="ChEBI" id="CHEBI:25941"/>
    </reaction>
</comment>
<evidence type="ECO:0000313" key="7">
    <source>
        <dbReference type="EMBL" id="CQD02693.1"/>
    </source>
</evidence>
<dbReference type="InterPro" id="IPR012674">
    <property type="entry name" value="Calycin"/>
</dbReference>
<evidence type="ECO:0000256" key="1">
    <source>
        <dbReference type="ARBA" id="ARBA00022617"/>
    </source>
</evidence>
<feature type="binding site" evidence="5">
    <location>
        <position position="276"/>
    </location>
    <ligand>
        <name>heme b</name>
        <dbReference type="ChEBI" id="CHEBI:60344"/>
    </ligand>
</feature>
<dbReference type="Pfam" id="PF08768">
    <property type="entry name" value="THAP4_heme-bd"/>
    <property type="match status" value="1"/>
</dbReference>
<keyword evidence="1 5" id="KW-0349">Heme</keyword>
<feature type="binding site" evidence="5">
    <location>
        <position position="185"/>
    </location>
    <ligand>
        <name>heme b</name>
        <dbReference type="ChEBI" id="CHEBI:60344"/>
    </ligand>
</feature>
<dbReference type="GO" id="GO:0046872">
    <property type="term" value="F:metal ion binding"/>
    <property type="evidence" value="ECO:0007669"/>
    <property type="project" value="UniProtKB-KW"/>
</dbReference>
<dbReference type="InterPro" id="IPR045165">
    <property type="entry name" value="Nitrobindin"/>
</dbReference>
<evidence type="ECO:0000256" key="4">
    <source>
        <dbReference type="ARBA" id="ARBA00023235"/>
    </source>
</evidence>
<dbReference type="EC" id="5.99.-.-" evidence="5"/>
<evidence type="ECO:0000313" key="8">
    <source>
        <dbReference type="Proteomes" id="UP000182227"/>
    </source>
</evidence>
<reference evidence="7 8" key="1">
    <citation type="submission" date="2015-03" db="EMBL/GenBank/DDBJ databases">
        <authorList>
            <person name="Murphy D."/>
        </authorList>
    </citation>
    <scope>NUCLEOTIDE SEQUENCE [LARGE SCALE GENOMIC DNA]</scope>
    <source>
        <strain evidence="7 8">D16</strain>
    </source>
</reference>
<dbReference type="SUPFAM" id="SSF50814">
    <property type="entry name" value="Lipocalins"/>
    <property type="match status" value="1"/>
</dbReference>
<feature type="binding site" description="axial binding residue" evidence="5">
    <location>
        <position position="308"/>
    </location>
    <ligand>
        <name>heme b</name>
        <dbReference type="ChEBI" id="CHEBI:60344"/>
    </ligand>
    <ligandPart>
        <name>Fe</name>
        <dbReference type="ChEBI" id="CHEBI:18248"/>
    </ligandPart>
</feature>
<comment type="cofactor">
    <cofactor evidence="5">
        <name>heme b</name>
        <dbReference type="ChEBI" id="CHEBI:60344"/>
    </cofactor>
    <text evidence="5">Binds 1 heme b group per subunit, that coordinates a highly solvent-exposed Fe(III) atom.</text>
</comment>
<dbReference type="PANTHER" id="PTHR15854:SF4">
    <property type="entry name" value="PEROXYNITRITE ISOMERASE THAP4"/>
    <property type="match status" value="1"/>
</dbReference>
<comment type="pathway">
    <text evidence="5">Nitrogen metabolism.</text>
</comment>
<dbReference type="GO" id="GO:0020037">
    <property type="term" value="F:heme binding"/>
    <property type="evidence" value="ECO:0007669"/>
    <property type="project" value="UniProtKB-UniRule"/>
</dbReference>
<dbReference type="Gene3D" id="3.30.530.20">
    <property type="match status" value="1"/>
</dbReference>
<keyword evidence="4 5" id="KW-0413">Isomerase</keyword>
<organism evidence="7 8">
    <name type="scientific">Mycolicibacterium conceptionense</name>
    <dbReference type="NCBI Taxonomy" id="451644"/>
    <lineage>
        <taxon>Bacteria</taxon>
        <taxon>Bacillati</taxon>
        <taxon>Actinomycetota</taxon>
        <taxon>Actinomycetes</taxon>
        <taxon>Mycobacteriales</taxon>
        <taxon>Mycobacteriaceae</taxon>
        <taxon>Mycolicibacterium</taxon>
    </lineage>
</organism>
<evidence type="ECO:0000256" key="3">
    <source>
        <dbReference type="ARBA" id="ARBA00023004"/>
    </source>
</evidence>
<dbReference type="AlphaFoldDB" id="A0A0U1CVE9"/>
<dbReference type="InterPro" id="IPR054873">
    <property type="entry name" value="PeroxynitIsom"/>
</dbReference>
<dbReference type="PANTHER" id="PTHR15854">
    <property type="entry name" value="THAP4 PROTEIN"/>
    <property type="match status" value="1"/>
</dbReference>
<comment type="similarity">
    <text evidence="5">Belongs to the nitrobindin family.</text>
</comment>
<comment type="domain">
    <text evidence="5">Forms a 10-stranded antiparallel beta-barrel structure able to accommodate a hydrophobic ligand in its interior. In fact, this fold hosts the heme group, which is located in a wide surface cleft.</text>
</comment>
<feature type="domain" description="THAP4-like heme-binding" evidence="6">
    <location>
        <begin position="164"/>
        <end position="315"/>
    </location>
</feature>
<protein>
    <recommendedName>
        <fullName evidence="5">Peroxynitrite isomerase</fullName>
        <ecNumber evidence="5">5.99.-.-</ecNumber>
    </recommendedName>
    <alternativeName>
        <fullName evidence="5">Ferric nitrobindin</fullName>
        <shortName evidence="5">Nb(III)</shortName>
    </alternativeName>
</protein>
<comment type="function">
    <text evidence="5">Heme-binding protein able to scavenge peroxynitrite and to protect free L-tyrosine against peroxynitrite-mediated nitration, by acting as a peroxynitrite isomerase that converts peroxynitrite to nitrate. Therefore, this protein likely plays a role in peroxynitrite sensing and in the detoxification of reactive nitrogen and oxygen species (RNS and ROS, respectively). Is able to bind nitric oxide (NO) in vitro, but may act as a sensor of peroxynitrite levels in vivo.</text>
</comment>
<dbReference type="SUPFAM" id="SSF55961">
    <property type="entry name" value="Bet v1-like"/>
    <property type="match status" value="1"/>
</dbReference>
<dbReference type="NCBIfam" id="NF045819">
    <property type="entry name" value="PeroxynitIsom"/>
    <property type="match status" value="1"/>
</dbReference>
<dbReference type="EMBL" id="CTEF01000001">
    <property type="protein sequence ID" value="CQD02693.1"/>
    <property type="molecule type" value="Genomic_DNA"/>
</dbReference>
<evidence type="ECO:0000256" key="5">
    <source>
        <dbReference type="HAMAP-Rule" id="MF_01297"/>
    </source>
</evidence>
<proteinExistence type="inferred from homology"/>
<dbReference type="GO" id="GO:0062213">
    <property type="term" value="F:peroxynitrite isomerase activity"/>
    <property type="evidence" value="ECO:0007669"/>
    <property type="project" value="UniProtKB-UniRule"/>
</dbReference>
<keyword evidence="3 5" id="KW-0408">Iron</keyword>
<dbReference type="InterPro" id="IPR014878">
    <property type="entry name" value="THAP4-like_heme-bd"/>
</dbReference>
<feature type="short sequence motif" description="GXWXGXG" evidence="5">
    <location>
        <begin position="173"/>
        <end position="179"/>
    </location>
</feature>
<dbReference type="CDD" id="cd07828">
    <property type="entry name" value="lipocalin_heme-bd-THAP4-like"/>
    <property type="match status" value="1"/>
</dbReference>
<evidence type="ECO:0000256" key="2">
    <source>
        <dbReference type="ARBA" id="ARBA00022723"/>
    </source>
</evidence>